<feature type="domain" description="J" evidence="2">
    <location>
        <begin position="3"/>
        <end position="71"/>
    </location>
</feature>
<dbReference type="EMBL" id="BGPR01022069">
    <property type="protein sequence ID" value="GBN87982.1"/>
    <property type="molecule type" value="Genomic_DNA"/>
</dbReference>
<evidence type="ECO:0000313" key="3">
    <source>
        <dbReference type="EMBL" id="GBN87982.1"/>
    </source>
</evidence>
<feature type="region of interest" description="Disordered" evidence="1">
    <location>
        <begin position="899"/>
        <end position="997"/>
    </location>
</feature>
<feature type="region of interest" description="Disordered" evidence="1">
    <location>
        <begin position="687"/>
        <end position="740"/>
    </location>
</feature>
<evidence type="ECO:0000256" key="1">
    <source>
        <dbReference type="SAM" id="MobiDB-lite"/>
    </source>
</evidence>
<gene>
    <name evidence="3" type="ORF">AVEN_119656_1</name>
</gene>
<feature type="compositionally biased region" description="Basic and acidic residues" evidence="1">
    <location>
        <begin position="2072"/>
        <end position="2081"/>
    </location>
</feature>
<feature type="compositionally biased region" description="Basic and acidic residues" evidence="1">
    <location>
        <begin position="987"/>
        <end position="997"/>
    </location>
</feature>
<keyword evidence="4" id="KW-1185">Reference proteome</keyword>
<dbReference type="CDD" id="cd06257">
    <property type="entry name" value="DnaJ"/>
    <property type="match status" value="1"/>
</dbReference>
<dbReference type="Proteomes" id="UP000499080">
    <property type="component" value="Unassembled WGS sequence"/>
</dbReference>
<dbReference type="OrthoDB" id="6433676at2759"/>
<feature type="region of interest" description="Disordered" evidence="1">
    <location>
        <begin position="797"/>
        <end position="829"/>
    </location>
</feature>
<feature type="compositionally biased region" description="Basic and acidic residues" evidence="1">
    <location>
        <begin position="691"/>
        <end position="704"/>
    </location>
</feature>
<accession>A0A4Y2SID8</accession>
<dbReference type="Pfam" id="PF00226">
    <property type="entry name" value="DnaJ"/>
    <property type="match status" value="1"/>
</dbReference>
<dbReference type="Gene3D" id="1.10.287.110">
    <property type="entry name" value="DnaJ domain"/>
    <property type="match status" value="1"/>
</dbReference>
<feature type="compositionally biased region" description="Basic and acidic residues" evidence="1">
    <location>
        <begin position="915"/>
        <end position="924"/>
    </location>
</feature>
<name>A0A4Y2SID8_ARAVE</name>
<feature type="compositionally biased region" description="Basic and acidic residues" evidence="1">
    <location>
        <begin position="1934"/>
        <end position="1953"/>
    </location>
</feature>
<feature type="region of interest" description="Disordered" evidence="1">
    <location>
        <begin position="428"/>
        <end position="457"/>
    </location>
</feature>
<feature type="region of interest" description="Disordered" evidence="1">
    <location>
        <begin position="2072"/>
        <end position="2094"/>
    </location>
</feature>
<dbReference type="InterPro" id="IPR001623">
    <property type="entry name" value="DnaJ_domain"/>
</dbReference>
<proteinExistence type="predicted"/>
<protein>
    <recommendedName>
        <fullName evidence="2">J domain-containing protein</fullName>
    </recommendedName>
</protein>
<dbReference type="PROSITE" id="PS50076">
    <property type="entry name" value="DNAJ_2"/>
    <property type="match status" value="1"/>
</dbReference>
<feature type="region of interest" description="Disordered" evidence="1">
    <location>
        <begin position="1659"/>
        <end position="1681"/>
    </location>
</feature>
<reference evidence="3 4" key="1">
    <citation type="journal article" date="2019" name="Sci. Rep.">
        <title>Orb-weaving spider Araneus ventricosus genome elucidates the spidroin gene catalogue.</title>
        <authorList>
            <person name="Kono N."/>
            <person name="Nakamura H."/>
            <person name="Ohtoshi R."/>
            <person name="Moran D.A.P."/>
            <person name="Shinohara A."/>
            <person name="Yoshida Y."/>
            <person name="Fujiwara M."/>
            <person name="Mori M."/>
            <person name="Tomita M."/>
            <person name="Arakawa K."/>
        </authorList>
    </citation>
    <scope>NUCLEOTIDE SEQUENCE [LARGE SCALE GENOMIC DNA]</scope>
</reference>
<dbReference type="SUPFAM" id="SSF46565">
    <property type="entry name" value="Chaperone J-domain"/>
    <property type="match status" value="1"/>
</dbReference>
<feature type="compositionally biased region" description="Basic residues" evidence="1">
    <location>
        <begin position="1917"/>
        <end position="1926"/>
    </location>
</feature>
<sequence>MPNLYQILNVDPFASTAEISEAAKKLIDEWNPDTLEDRKTRAIVTAVLKEITDARDVLTDSWRRQKYDVKIGLADIVYRTRKPRKLTSDKSAQYGYDYGLPLGDIHERIRKRSLEMMEREYDGQDHDKDDADTSIRTTTREFETDTTRVITTHQRDIFYITGKETNVTEEPLRSTRVEREGFEKLDKEHTSVDFTRNMREKAQSLDLQSAPLETGIKPSGSSHSRDMLHEAREFSSDEGKEVTKDFDDAHIIKFSELSKKTERKLSEDTVEIIPRPSSEFHLESEKDTVTISREFHPTVSKQIVESEKKVEEKRKIVKDELEKRMVKDELEKKMIKDDLERKSVKDGMEEVSVVPMKHPEENGKKISAYLEEIHPTIAIERITDIQNTNRKESRDLQSSLTIQHPSKEKKIVLAHSKEKQPIQIVEHSTKREETVLEDTEATYPDAPKEHITEPKKETIPEKFRDIYSEEREDKILKSSLESLPIIPKKSFIDSKQTILKEIKPVTPLVSVAEKESKISEHSKDIFVIASDDQIKESLEVSKERLLTTSPERPLEIGKKVSDFSKEIQPIVIEERTTEVEEKIPKDSSDKHLITASEHEFDVEELTQKDTEPIKPIISSDYSIEEQKKIIQPPKESRAIVSKIGSEDLKKDITEDSKPIPPVIKLPEIEDKVSSRFKVVHPSDPAKYSMDTIKEIPTDLKDMRRTPSTKHSMKDEEEPEKYPEQMSVSISKEPSFERQDTVSKSLSEIHLIKSADAIDPRIKISKKSEDIHPVRPSESPLIIEDKIPKLLKEVSSTIDEDYSTDSRRTIPTYSKTSYPSVPSESPTKVDEKISGIAEEAYPNGKLQPSFDLIRGIPEYPRRIHSIKSVDSIDPRKRYSKDARDIPTAIYSDHTFETKEKISTPGVKVSHTVSTERPSDQRETIKKVSRGVHPAVSSKQPIEVEEKISTKPPTDLQEATMEDSKSVHPAVPSRYPAQVEEEIPAELPTDPRDTTEEVSRVIHSIVSSKLPVKVKEIISTEPLTDLRDTTWGESSGKHPVVAIKHPVQMEEKISAERPKHSREPITEDSRDILPTVTSRHPVKVEVKISTEPATDIREPITKVSRSMHPVVLSRHPVQIEERISAEPLSDLRETITKDSKDMHSTVSLRVPFQVEEKISTEPPMELKESIIKDSKDIHPVLSLKYPVEVKEIISRKYEGVHPDKSAEDSVFGDEKILEEVKETRSAPPSEFPSEEENEISKEVHQMISTEKHVDTRKKVSKDISVMHPSATFYYPKDKKVQPVESLEYSLKMKEKDLKDIRIIDPTEISEQSMESEEKVSEVQSLLHDAVPLKCAIDMKDKITKYSKAIPPTIFTKHSTKSSKEVLKESTGMQPSVSSEFALKLDRKVSKDIESVSDTARLHYPMEIQRKTAQHSTEIKPITLTEHTTDLKKKISKESQQMPKSTKDGIKSKIKASEEEIRVPLTMPLKQPTEVEKKLSKEISRLHLIPQQLTESKKKDSKYSADLLRAPVIEPSKKESKNVSKYSSEIHPSTVTEHFPRPAKKISMDSRDVSLGLPLETSEKLERVFKYPSTTHSKIHPTIFKEHSTKSSKEVLKECTEMQPSVSSEFALKLDRKVSKDIESVSDSARLEYSMEVQRKPAQYSTEIQPITLTEYTTELKKKTSTESKHMPISTKDRIKSKVKASEEEIRVPLTMPLKQLTEVEQKLTKEMSRLHLVPQQLTEPKKKKSKYSADLLRAPVIEPSKKESKNVSKYSSEIHPATVTEHFPRPAKKISMDSKDVSLGLPLESSEKLEKVFKYPSSTHSKQLQVEKIISKKSEIVHPIVTSKPSVDIKIIKDRHPAASTEYIYQDFEELRLKPQVELRYWKKAQKSDESLDTFYRKSSQKVYKKKKERESTFEHFQDDVEYRIERSKYDNSVKHRKYSKKQQKYPSVTSVKDEGDVEDNRRRDEEQREEFQDCKRQFADFHKRFKASRLNDEHEADLKDVEMPIRTEYQMMKKTKDAKHIKPSYKPRKHFQESRLNYEEEVTEHITDRAKDEKTVTDYYKFTKISKSISESSQSNLEERHRLDRFPESHFCKHESKRREKKKKSRYIKEDSAFTSETPKNQFGSEEIDEYRRRKCGKSTLESSFMAISVSACSHDSETKTVYTYDINGERIEVFVEGIKRLHISKGSSEQSYSSQWVNSASLCSKCVCSSTAIDANGSRIITFRVCDGRQESISVFKDHVLLCKGSSTVN</sequence>
<feature type="compositionally biased region" description="Basic and acidic residues" evidence="1">
    <location>
        <begin position="446"/>
        <end position="457"/>
    </location>
</feature>
<evidence type="ECO:0000313" key="4">
    <source>
        <dbReference type="Proteomes" id="UP000499080"/>
    </source>
</evidence>
<evidence type="ECO:0000259" key="2">
    <source>
        <dbReference type="PROSITE" id="PS50076"/>
    </source>
</evidence>
<dbReference type="InterPro" id="IPR036869">
    <property type="entry name" value="J_dom_sf"/>
</dbReference>
<feature type="compositionally biased region" description="Polar residues" evidence="1">
    <location>
        <begin position="808"/>
        <end position="825"/>
    </location>
</feature>
<comment type="caution">
    <text evidence="3">The sequence shown here is derived from an EMBL/GenBank/DDBJ whole genome shotgun (WGS) entry which is preliminary data.</text>
</comment>
<feature type="region of interest" description="Disordered" evidence="1">
    <location>
        <begin position="1916"/>
        <end position="1953"/>
    </location>
</feature>
<organism evidence="3 4">
    <name type="scientific">Araneus ventricosus</name>
    <name type="common">Orbweaver spider</name>
    <name type="synonym">Epeira ventricosa</name>
    <dbReference type="NCBI Taxonomy" id="182803"/>
    <lineage>
        <taxon>Eukaryota</taxon>
        <taxon>Metazoa</taxon>
        <taxon>Ecdysozoa</taxon>
        <taxon>Arthropoda</taxon>
        <taxon>Chelicerata</taxon>
        <taxon>Arachnida</taxon>
        <taxon>Araneae</taxon>
        <taxon>Araneomorphae</taxon>
        <taxon>Entelegynae</taxon>
        <taxon>Araneoidea</taxon>
        <taxon>Araneidae</taxon>
        <taxon>Araneus</taxon>
    </lineage>
</organism>